<dbReference type="Pfam" id="PF08478">
    <property type="entry name" value="POTRA_1"/>
    <property type="match status" value="1"/>
</dbReference>
<keyword evidence="3 10" id="KW-0132">Cell division</keyword>
<proteinExistence type="predicted"/>
<protein>
    <submittedName>
        <fullName evidence="10">Cell division protein FtsQ</fullName>
    </submittedName>
</protein>
<dbReference type="Gene3D" id="3.10.20.310">
    <property type="entry name" value="membrane protein fhac"/>
    <property type="match status" value="1"/>
</dbReference>
<feature type="domain" description="POTRA" evidence="9">
    <location>
        <begin position="33"/>
        <end position="101"/>
    </location>
</feature>
<dbReference type="InterPro" id="IPR050487">
    <property type="entry name" value="FtsQ_DivIB"/>
</dbReference>
<keyword evidence="7" id="KW-0131">Cell cycle</keyword>
<dbReference type="EMBL" id="CP025785">
    <property type="protein sequence ID" value="AWG43214.1"/>
    <property type="molecule type" value="Genomic_DNA"/>
</dbReference>
<evidence type="ECO:0000259" key="9">
    <source>
        <dbReference type="PROSITE" id="PS51779"/>
    </source>
</evidence>
<keyword evidence="4 8" id="KW-0812">Transmembrane</keyword>
<reference evidence="10 11" key="1">
    <citation type="submission" date="2018-01" db="EMBL/GenBank/DDBJ databases">
        <title>Genome sequence of Borrelia tachyglossi.</title>
        <authorList>
            <person name="Gofton A.W."/>
        </authorList>
    </citation>
    <scope>NUCLEOTIDE SEQUENCE [LARGE SCALE GENOMIC DNA]</scope>
    <source>
        <strain evidence="10 11">Bc-F10-1268</strain>
    </source>
</reference>
<name>A0A2S1LY40_9SPIR</name>
<evidence type="ECO:0000256" key="3">
    <source>
        <dbReference type="ARBA" id="ARBA00022618"/>
    </source>
</evidence>
<dbReference type="Gene3D" id="3.40.50.10960">
    <property type="match status" value="1"/>
</dbReference>
<evidence type="ECO:0000313" key="11">
    <source>
        <dbReference type="Proteomes" id="UP000244655"/>
    </source>
</evidence>
<dbReference type="Proteomes" id="UP000244655">
    <property type="component" value="Chromosome"/>
</dbReference>
<evidence type="ECO:0000256" key="8">
    <source>
        <dbReference type="SAM" id="Phobius"/>
    </source>
</evidence>
<dbReference type="GO" id="GO:0051301">
    <property type="term" value="P:cell division"/>
    <property type="evidence" value="ECO:0007669"/>
    <property type="project" value="UniProtKB-KW"/>
</dbReference>
<keyword evidence="11" id="KW-1185">Reference proteome</keyword>
<evidence type="ECO:0000256" key="4">
    <source>
        <dbReference type="ARBA" id="ARBA00022692"/>
    </source>
</evidence>
<dbReference type="InterPro" id="IPR034746">
    <property type="entry name" value="POTRA"/>
</dbReference>
<comment type="subcellular location">
    <subcellularLocation>
        <location evidence="1">Membrane</location>
    </subcellularLocation>
</comment>
<dbReference type="OrthoDB" id="350948at2"/>
<evidence type="ECO:0000256" key="2">
    <source>
        <dbReference type="ARBA" id="ARBA00022475"/>
    </source>
</evidence>
<evidence type="ECO:0000313" key="10">
    <source>
        <dbReference type="EMBL" id="AWG43214.1"/>
    </source>
</evidence>
<keyword evidence="6 8" id="KW-0472">Membrane</keyword>
<evidence type="ECO:0000256" key="7">
    <source>
        <dbReference type="ARBA" id="ARBA00023306"/>
    </source>
</evidence>
<dbReference type="PANTHER" id="PTHR37820">
    <property type="entry name" value="CELL DIVISION PROTEIN DIVIB"/>
    <property type="match status" value="1"/>
</dbReference>
<accession>A0A2S1LY40</accession>
<keyword evidence="5 8" id="KW-1133">Transmembrane helix</keyword>
<sequence>MVIYRKFLIIYVYIIISFILLEIVFIIFISPYFLIRYISFNDNVHISKEDMLNISGIRPNTYYYEVDVRTYEANIRKDVRVRSVKVELKFPNRININIEKRFPIAVAYENIDGHFIYYFIASDGVILEKCKDLIYDVPIISGLNLNDNEVGDFLEDRMLAIIKNLNYIKINQNTLYNLISEINFLKLNFYDYKITLYMKSIYNKILITTDISLISTMHKVLMITDLLKGRSDTVDLRSGDIILLGEN</sequence>
<evidence type="ECO:0000256" key="1">
    <source>
        <dbReference type="ARBA" id="ARBA00004370"/>
    </source>
</evidence>
<feature type="transmembrane region" description="Helical" evidence="8">
    <location>
        <begin position="7"/>
        <end position="34"/>
    </location>
</feature>
<dbReference type="PROSITE" id="PS51779">
    <property type="entry name" value="POTRA"/>
    <property type="match status" value="1"/>
</dbReference>
<evidence type="ECO:0000256" key="5">
    <source>
        <dbReference type="ARBA" id="ARBA00022989"/>
    </source>
</evidence>
<dbReference type="InterPro" id="IPR013685">
    <property type="entry name" value="POTRA_FtsQ_type"/>
</dbReference>
<gene>
    <name evidence="10" type="ORF">CR532_01555</name>
</gene>
<dbReference type="PANTHER" id="PTHR37820:SF1">
    <property type="entry name" value="CELL DIVISION PROTEIN FTSQ"/>
    <property type="match status" value="1"/>
</dbReference>
<dbReference type="GO" id="GO:0005886">
    <property type="term" value="C:plasma membrane"/>
    <property type="evidence" value="ECO:0007669"/>
    <property type="project" value="TreeGrafter"/>
</dbReference>
<dbReference type="RefSeq" id="WP_108729611.1">
    <property type="nucleotide sequence ID" value="NZ_CP025785.1"/>
</dbReference>
<evidence type="ECO:0000256" key="6">
    <source>
        <dbReference type="ARBA" id="ARBA00023136"/>
    </source>
</evidence>
<organism evidence="10 11">
    <name type="scientific">Candidatus Borreliella tachyglossi</name>
    <dbReference type="NCBI Taxonomy" id="1964448"/>
    <lineage>
        <taxon>Bacteria</taxon>
        <taxon>Pseudomonadati</taxon>
        <taxon>Spirochaetota</taxon>
        <taxon>Spirochaetia</taxon>
        <taxon>Spirochaetales</taxon>
        <taxon>Borreliaceae</taxon>
        <taxon>Borreliella</taxon>
    </lineage>
</organism>
<dbReference type="AlphaFoldDB" id="A0A2S1LY40"/>
<keyword evidence="2" id="KW-1003">Cell membrane</keyword>